<dbReference type="RefSeq" id="WP_128995678.1">
    <property type="nucleotide sequence ID" value="NZ_PDKN01000002.1"/>
</dbReference>
<evidence type="ECO:0000313" key="2">
    <source>
        <dbReference type="EMBL" id="RXJ60329.1"/>
    </source>
</evidence>
<accession>A0A4Q0XVR2</accession>
<dbReference type="AlphaFoldDB" id="A0A4Q0XVR2"/>
<dbReference type="EMBL" id="PDKN01000002">
    <property type="protein sequence ID" value="RXJ60329.1"/>
    <property type="molecule type" value="Genomic_DNA"/>
</dbReference>
<comment type="caution">
    <text evidence="2">The sequence shown here is derived from an EMBL/GenBank/DDBJ whole genome shotgun (WGS) entry which is preliminary data.</text>
</comment>
<evidence type="ECO:0000313" key="3">
    <source>
        <dbReference type="Proteomes" id="UP000290657"/>
    </source>
</evidence>
<gene>
    <name evidence="2" type="ORF">CRV04_04830</name>
</gene>
<feature type="domain" description="ATPase" evidence="1">
    <location>
        <begin position="16"/>
        <end position="258"/>
    </location>
</feature>
<dbReference type="Gene3D" id="3.40.50.300">
    <property type="entry name" value="P-loop containing nucleotide triphosphate hydrolases"/>
    <property type="match status" value="1"/>
</dbReference>
<evidence type="ECO:0000259" key="1">
    <source>
        <dbReference type="Pfam" id="PF01637"/>
    </source>
</evidence>
<dbReference type="PANTHER" id="PTHR34301:SF8">
    <property type="entry name" value="ATPASE DOMAIN-CONTAINING PROTEIN"/>
    <property type="match status" value="1"/>
</dbReference>
<dbReference type="InterPro" id="IPR027417">
    <property type="entry name" value="P-loop_NTPase"/>
</dbReference>
<protein>
    <recommendedName>
        <fullName evidence="1">ATPase domain-containing protein</fullName>
    </recommendedName>
</protein>
<organism evidence="2 3">
    <name type="scientific">Candidatus Marinarcus aquaticus</name>
    <dbReference type="NCBI Taxonomy" id="2044504"/>
    <lineage>
        <taxon>Bacteria</taxon>
        <taxon>Pseudomonadati</taxon>
        <taxon>Campylobacterota</taxon>
        <taxon>Epsilonproteobacteria</taxon>
        <taxon>Campylobacterales</taxon>
        <taxon>Arcobacteraceae</taxon>
        <taxon>Candidatus Marinarcus</taxon>
    </lineage>
</organism>
<dbReference type="InterPro" id="IPR011579">
    <property type="entry name" value="ATPase_dom"/>
</dbReference>
<dbReference type="SUPFAM" id="SSF52540">
    <property type="entry name" value="P-loop containing nucleoside triphosphate hydrolases"/>
    <property type="match status" value="1"/>
</dbReference>
<reference evidence="2 3" key="1">
    <citation type="submission" date="2017-10" db="EMBL/GenBank/DDBJ databases">
        <title>Genomics of the genus Arcobacter.</title>
        <authorList>
            <person name="Perez-Cataluna A."/>
            <person name="Figueras M.J."/>
        </authorList>
    </citation>
    <scope>NUCLEOTIDE SEQUENCE [LARGE SCALE GENOMIC DNA]</scope>
    <source>
        <strain evidence="2 3">CECT 8987</strain>
    </source>
</reference>
<sequence>MNPFLYQNSCCDENFCFRDEELEHLEQMISNHLNVLLYSKRKVGKTSLIKVFFADKIDKKHYIPIYIDLFDINNAIDFIKVFYKQIAFNMPCNYKSVLKELKELFNRVTFSATIKDDGDIEFIPTLNSYNFEELMSDIYRGLEKLSENYGKKVVIAFDEFQQIMPIKDTKIAFILHEFMEKYPEVNYIFTGLKRHLLTDLFSKKKSPLYDTVKQMEIKAIPLEQFYAFVDKKFEGRLDLEQFEYLYAKTDGETKLIQEFCYHLYYKGEQNINQKITKEDIDEVCQQLFESKSGYFKMLLDRLSIPKKVALKAIIITDGIELYTKETLFKLQMTKSSLNTAIRNLYKDEIIDKEDNRYYITNRCFELWCRKKFL</sequence>
<dbReference type="OrthoDB" id="9805535at2"/>
<dbReference type="Pfam" id="PF01637">
    <property type="entry name" value="ATPase_2"/>
    <property type="match status" value="1"/>
</dbReference>
<keyword evidence="3" id="KW-1185">Reference proteome</keyword>
<dbReference type="PANTHER" id="PTHR34301">
    <property type="entry name" value="DNA-BINDING PROTEIN-RELATED"/>
    <property type="match status" value="1"/>
</dbReference>
<dbReference type="GO" id="GO:0005524">
    <property type="term" value="F:ATP binding"/>
    <property type="evidence" value="ECO:0007669"/>
    <property type="project" value="InterPro"/>
</dbReference>
<name>A0A4Q0XVR2_9BACT</name>
<dbReference type="Proteomes" id="UP000290657">
    <property type="component" value="Unassembled WGS sequence"/>
</dbReference>
<proteinExistence type="predicted"/>